<evidence type="ECO:0000313" key="2">
    <source>
        <dbReference type="EMBL" id="QEI07921.1"/>
    </source>
</evidence>
<dbReference type="InterPro" id="IPR001173">
    <property type="entry name" value="Glyco_trans_2-like"/>
</dbReference>
<dbReference type="CDD" id="cd00761">
    <property type="entry name" value="Glyco_tranf_GTA_type"/>
    <property type="match status" value="1"/>
</dbReference>
<dbReference type="Gene3D" id="3.90.550.10">
    <property type="entry name" value="Spore Coat Polysaccharide Biosynthesis Protein SpsA, Chain A"/>
    <property type="match status" value="1"/>
</dbReference>
<keyword evidence="2" id="KW-0808">Transferase</keyword>
<evidence type="ECO:0000313" key="3">
    <source>
        <dbReference type="Proteomes" id="UP000325161"/>
    </source>
</evidence>
<dbReference type="KEGG" id="pacr:FXN63_20300"/>
<dbReference type="Proteomes" id="UP000325161">
    <property type="component" value="Chromosome"/>
</dbReference>
<dbReference type="PANTHER" id="PTHR43685">
    <property type="entry name" value="GLYCOSYLTRANSFERASE"/>
    <property type="match status" value="1"/>
</dbReference>
<dbReference type="RefSeq" id="WP_148816968.1">
    <property type="nucleotide sequence ID" value="NZ_CP043046.1"/>
</dbReference>
<proteinExistence type="predicted"/>
<evidence type="ECO:0000259" key="1">
    <source>
        <dbReference type="Pfam" id="PF00535"/>
    </source>
</evidence>
<dbReference type="PANTHER" id="PTHR43685:SF2">
    <property type="entry name" value="GLYCOSYLTRANSFERASE 2-LIKE DOMAIN-CONTAINING PROTEIN"/>
    <property type="match status" value="1"/>
</dbReference>
<dbReference type="InterPro" id="IPR050834">
    <property type="entry name" value="Glycosyltransf_2"/>
</dbReference>
<dbReference type="EMBL" id="CP043046">
    <property type="protein sequence ID" value="QEI07921.1"/>
    <property type="molecule type" value="Genomic_DNA"/>
</dbReference>
<keyword evidence="3" id="KW-1185">Reference proteome</keyword>
<dbReference type="AlphaFoldDB" id="A0A5C0B4Z5"/>
<sequence>MNADISVCIATYKRLDRLDALLGDLLAQHCLPREIVVVDNDAQGSARAVLARHQSAQSACPLIYDIQPEKNISLTRNRTVALASGTWLAFIDDDERAPPDWLASLLASAQAHHADGVLGPVLPVLPDDAPAWIRRGSFYDWARMHTGTPVPANQLRFGNLMLKADLLGRIDPVFDPRLGLTGGEDGDLLMRLVKDGARMVWNDEATVTEPVEASRLQLRWILRRALRGGQDFARHFLAGRLQPPSLRNRAVFFARALLQLLAAGLLSLLTLPAGRHHSAYWLGRACANFGKLSVLWGWHYTEYA</sequence>
<feature type="domain" description="Glycosyltransferase 2-like" evidence="1">
    <location>
        <begin position="6"/>
        <end position="135"/>
    </location>
</feature>
<dbReference type="OrthoDB" id="9781367at2"/>
<gene>
    <name evidence="2" type="ORF">FXN63_20300</name>
</gene>
<dbReference type="InterPro" id="IPR029044">
    <property type="entry name" value="Nucleotide-diphossugar_trans"/>
</dbReference>
<protein>
    <submittedName>
        <fullName evidence="2">Glycosyltransferase family 2 protein</fullName>
    </submittedName>
</protein>
<dbReference type="Pfam" id="PF00535">
    <property type="entry name" value="Glycos_transf_2"/>
    <property type="match status" value="1"/>
</dbReference>
<accession>A0A5C0B4Z5</accession>
<organism evidence="2 3">
    <name type="scientific">Pigmentiphaga aceris</name>
    <dbReference type="NCBI Taxonomy" id="1940612"/>
    <lineage>
        <taxon>Bacteria</taxon>
        <taxon>Pseudomonadati</taxon>
        <taxon>Pseudomonadota</taxon>
        <taxon>Betaproteobacteria</taxon>
        <taxon>Burkholderiales</taxon>
        <taxon>Alcaligenaceae</taxon>
        <taxon>Pigmentiphaga</taxon>
    </lineage>
</organism>
<dbReference type="SUPFAM" id="SSF53448">
    <property type="entry name" value="Nucleotide-diphospho-sugar transferases"/>
    <property type="match status" value="1"/>
</dbReference>
<reference evidence="2 3" key="1">
    <citation type="submission" date="2019-08" db="EMBL/GenBank/DDBJ databases">
        <title>Amphibian skin-associated Pigmentiphaga: genome sequence and occurrence across geography and hosts.</title>
        <authorList>
            <person name="Bletz M.C."/>
            <person name="Bunk B."/>
            <person name="Sproeer C."/>
            <person name="Biwer P."/>
            <person name="Reiter S."/>
            <person name="Rabemananjara F.C.E."/>
            <person name="Schulz S."/>
            <person name="Overmann J."/>
            <person name="Vences M."/>
        </authorList>
    </citation>
    <scope>NUCLEOTIDE SEQUENCE [LARGE SCALE GENOMIC DNA]</scope>
    <source>
        <strain evidence="2 3">Mada1488</strain>
    </source>
</reference>
<name>A0A5C0B4Z5_9BURK</name>
<dbReference type="GO" id="GO:0016740">
    <property type="term" value="F:transferase activity"/>
    <property type="evidence" value="ECO:0007669"/>
    <property type="project" value="UniProtKB-KW"/>
</dbReference>